<name>A0A812A141_9EURY</name>
<reference evidence="1" key="1">
    <citation type="submission" date="2020-12" db="EMBL/GenBank/DDBJ databases">
        <authorList>
            <person name="Hahn C.J."/>
            <person name="Laso-Perez R."/>
            <person name="Vulcano F."/>
            <person name="Vaziourakis K.-M."/>
            <person name="Stokke R."/>
            <person name="Steen I.H."/>
            <person name="Teske A."/>
            <person name="Boetius A."/>
            <person name="Liebeke M."/>
            <person name="Amann R."/>
            <person name="Knittel K."/>
        </authorList>
    </citation>
    <scope>NUCLEOTIDE SEQUENCE</scope>
    <source>
        <strain evidence="1">Gfbio:c6db26ca-90af-429b-aeed-0e3e8aed0b5e:GoM-Arc1_AMV-AAA_792_C10</strain>
    </source>
</reference>
<dbReference type="Proteomes" id="UP000614580">
    <property type="component" value="Unassembled WGS sequence"/>
</dbReference>
<dbReference type="GO" id="GO:0016301">
    <property type="term" value="F:kinase activity"/>
    <property type="evidence" value="ECO:0007669"/>
    <property type="project" value="UniProtKB-KW"/>
</dbReference>
<accession>A0A812A141</accession>
<gene>
    <name evidence="1" type="ORF">DNFNHJIP_00067</name>
</gene>
<keyword evidence="1" id="KW-0418">Kinase</keyword>
<dbReference type="AlphaFoldDB" id="A0A812A141"/>
<dbReference type="SUPFAM" id="SSF55874">
    <property type="entry name" value="ATPase domain of HSP90 chaperone/DNA topoisomerase II/histidine kinase"/>
    <property type="match status" value="1"/>
</dbReference>
<organism evidence="1 2">
    <name type="scientific">Candidatus Argoarchaeum ethanivorans</name>
    <dbReference type="NCBI Taxonomy" id="2608793"/>
    <lineage>
        <taxon>Archaea</taxon>
        <taxon>Methanobacteriati</taxon>
        <taxon>Methanobacteriota</taxon>
        <taxon>Stenosarchaea group</taxon>
        <taxon>Methanomicrobia</taxon>
        <taxon>Methanosarcinales</taxon>
        <taxon>Methanosarcinales incertae sedis</taxon>
        <taxon>GOM Arc I cluster</taxon>
        <taxon>Candidatus Argoarchaeum</taxon>
    </lineage>
</organism>
<sequence length="456" mass="52320">MAQKRINKSKFKAGMYLLETLSSGMYNQPLSIYREYVQNAVDSIDKSRSYNSILKVDITLDPFKSTIIISDNGEGIKSGKAQEILSNIGLSDKVNDNYRGFRGIGRLGGIAFSEKVTFKTKAKGEKKESVQEWDCSKLKRIISDSTNSTMSLRQLFTETTNFFQKRVSKVAGSYFKIILEGVSSYRNDLFDIEKVRNYLSEVAPLPFDREQFSFGLEVDDFLEKNLNLYGKYNVFINGEQIFKPYQDQVRITKMGTDLIESVELFDIYIDGDQMGFGWYGKRKNLLGAINRSTKVSGIRIRRGNILIGDAHLMDACFRESRFNSYTIGEIHINTPNLIPNSRRDDFIDNDYKAKFYNEVERKLGFPLSKGIRIKSKLNSEIVKKKKNFKEDNTEEICSFEKCQKYELREGQLEKSEIIGNIGKCEELLRLINKCVKCKNNAICKEGLVVLNALRKN</sequence>
<dbReference type="Gene3D" id="3.30.565.10">
    <property type="entry name" value="Histidine kinase-like ATPase, C-terminal domain"/>
    <property type="match status" value="1"/>
</dbReference>
<protein>
    <submittedName>
        <fullName evidence="1">Histidine kinase-, DNA gyrase B-, and HSP90-likeATPase</fullName>
    </submittedName>
</protein>
<comment type="caution">
    <text evidence="1">The sequence shown here is derived from an EMBL/GenBank/DDBJ whole genome shotgun (WGS) entry which is preliminary data.</text>
</comment>
<dbReference type="Pfam" id="PF13589">
    <property type="entry name" value="HATPase_c_3"/>
    <property type="match status" value="1"/>
</dbReference>
<evidence type="ECO:0000313" key="1">
    <source>
        <dbReference type="EMBL" id="CAD7766669.1"/>
    </source>
</evidence>
<proteinExistence type="predicted"/>
<dbReference type="EMBL" id="CAJHZY010000005">
    <property type="protein sequence ID" value="CAD7766669.1"/>
    <property type="molecule type" value="Genomic_DNA"/>
</dbReference>
<evidence type="ECO:0000313" key="2">
    <source>
        <dbReference type="Proteomes" id="UP000614580"/>
    </source>
</evidence>
<dbReference type="InterPro" id="IPR036890">
    <property type="entry name" value="HATPase_C_sf"/>
</dbReference>
<keyword evidence="1" id="KW-0808">Transferase</keyword>